<dbReference type="GO" id="GO:0005524">
    <property type="term" value="F:ATP binding"/>
    <property type="evidence" value="ECO:0007669"/>
    <property type="project" value="UniProtKB-KW"/>
</dbReference>
<dbReference type="SUPFAM" id="SSF46689">
    <property type="entry name" value="Homeodomain-like"/>
    <property type="match status" value="1"/>
</dbReference>
<dbReference type="PROSITE" id="PS50045">
    <property type="entry name" value="SIGMA54_INTERACT_4"/>
    <property type="match status" value="1"/>
</dbReference>
<dbReference type="PATRIC" id="fig|989403.3.peg.5002"/>
<dbReference type="EMBL" id="LMCB01000160">
    <property type="protein sequence ID" value="KZL05019.1"/>
    <property type="molecule type" value="Genomic_DNA"/>
</dbReference>
<dbReference type="Pfam" id="PF25601">
    <property type="entry name" value="AAA_lid_14"/>
    <property type="match status" value="1"/>
</dbReference>
<dbReference type="PANTHER" id="PTHR32071:SF117">
    <property type="entry name" value="PTS-DEPENDENT DIHYDROXYACETONE KINASE OPERON REGULATORY PROTEIN-RELATED"/>
    <property type="match status" value="1"/>
</dbReference>
<evidence type="ECO:0000256" key="3">
    <source>
        <dbReference type="ARBA" id="ARBA00023012"/>
    </source>
</evidence>
<evidence type="ECO:0000256" key="5">
    <source>
        <dbReference type="ARBA" id="ARBA00023125"/>
    </source>
</evidence>
<dbReference type="InterPro" id="IPR002078">
    <property type="entry name" value="Sigma_54_int"/>
</dbReference>
<keyword evidence="2" id="KW-0067">ATP-binding</keyword>
<dbReference type="InterPro" id="IPR009057">
    <property type="entry name" value="Homeodomain-like_sf"/>
</dbReference>
<evidence type="ECO:0000313" key="9">
    <source>
        <dbReference type="EMBL" id="KZL05019.1"/>
    </source>
</evidence>
<evidence type="ECO:0000256" key="7">
    <source>
        <dbReference type="ARBA" id="ARBA00023163"/>
    </source>
</evidence>
<gene>
    <name evidence="9" type="primary">qseF</name>
    <name evidence="9" type="ORF">PsAD2_04570</name>
</gene>
<dbReference type="STRING" id="989403.SAMN05421798_11523"/>
<keyword evidence="5" id="KW-0238">DNA-binding</keyword>
<sequence length="507" mass="56047">MMAITHAQAAAVYLPDITGRKLVPMACDGGMPFAKLPELSTELEGQPYSELNGLKAASFFYKKPPTSSRPEDLSTALFGRQGTIAGHWFSIQGSSEEDKPNQVFVFLLVSALDEDKMNDHHQSILLLWRSFYLLRPLLHSLKEHQQNEKLVVANSNMREQQIDAVLSEKLVGCSTQISEVREQVARFAQNGYSVLVLGETGTGKEVVAGALHRLSTCAKGPYIAENISALPPNLIESELFGYKKGAFTGADSNRDGLIKRASGGTLFLDEIGDLSFELQVKLLRVLQEKTVRPLGAEHSEPVSFRLITATHVDLRDAVNRGHFRSDLFYRISQLAIALPPLRERDGDILHLARFFLQEIAVSSGETTKSLSDAAEARLQSAEFKGNVRELQNCMIKAVFLSEGQLVISENVIDEAIQEGKAGFEVSGDAYGSVGATPSDIRQEDGVLQDIGLRSSLANYEQRLLRAAFDRFSGDRGKMAEFLRLPRRTLANKLLNFNSQTMEFEHDT</sequence>
<dbReference type="SUPFAM" id="SSF52540">
    <property type="entry name" value="P-loop containing nucleoside triphosphate hydrolases"/>
    <property type="match status" value="1"/>
</dbReference>
<dbReference type="AlphaFoldDB" id="A0A165SYE7"/>
<dbReference type="Proteomes" id="UP000076577">
    <property type="component" value="Unassembled WGS sequence"/>
</dbReference>
<dbReference type="InterPro" id="IPR058031">
    <property type="entry name" value="AAA_lid_NorR"/>
</dbReference>
<keyword evidence="3" id="KW-0902">Two-component regulatory system</keyword>
<evidence type="ECO:0000256" key="2">
    <source>
        <dbReference type="ARBA" id="ARBA00022840"/>
    </source>
</evidence>
<evidence type="ECO:0000256" key="6">
    <source>
        <dbReference type="ARBA" id="ARBA00023159"/>
    </source>
</evidence>
<feature type="domain" description="Sigma-54 factor interaction" evidence="8">
    <location>
        <begin position="170"/>
        <end position="399"/>
    </location>
</feature>
<reference evidence="9 10" key="1">
    <citation type="journal article" date="2016" name="Front. Microbiol.">
        <title>Comparative Genomic Analysis Reveals a Diverse Repertoire of Genes Involved in Prokaryote-Eukaryote Interactions within the Pseudovibrio Genus.</title>
        <authorList>
            <person name="Romano S."/>
            <person name="Fernandez-Guerra A."/>
            <person name="Reen F.J."/>
            <person name="Glockner F.O."/>
            <person name="Crowley S.P."/>
            <person name="O'Sullivan O."/>
            <person name="Cotter P.D."/>
            <person name="Adams C."/>
            <person name="Dobson A.D."/>
            <person name="O'Gara F."/>
        </authorList>
    </citation>
    <scope>NUCLEOTIDE SEQUENCE [LARGE SCALE GENOMIC DNA]</scope>
    <source>
        <strain evidence="9 10">Ad2</strain>
    </source>
</reference>
<dbReference type="InterPro" id="IPR002197">
    <property type="entry name" value="HTH_Fis"/>
</dbReference>
<dbReference type="SMART" id="SM00382">
    <property type="entry name" value="AAA"/>
    <property type="match status" value="1"/>
</dbReference>
<evidence type="ECO:0000256" key="4">
    <source>
        <dbReference type="ARBA" id="ARBA00023015"/>
    </source>
</evidence>
<evidence type="ECO:0000313" key="10">
    <source>
        <dbReference type="Proteomes" id="UP000076577"/>
    </source>
</evidence>
<keyword evidence="6" id="KW-0010">Activator</keyword>
<dbReference type="InterPro" id="IPR025943">
    <property type="entry name" value="Sigma_54_int_dom_ATP-bd_2"/>
</dbReference>
<dbReference type="FunFam" id="3.40.50.300:FF:000006">
    <property type="entry name" value="DNA-binding transcriptional regulator NtrC"/>
    <property type="match status" value="1"/>
</dbReference>
<dbReference type="Pfam" id="PF02954">
    <property type="entry name" value="HTH_8"/>
    <property type="match status" value="1"/>
</dbReference>
<dbReference type="RefSeq" id="WP_208979605.1">
    <property type="nucleotide sequence ID" value="NZ_FOFM01000015.1"/>
</dbReference>
<evidence type="ECO:0000259" key="8">
    <source>
        <dbReference type="PROSITE" id="PS50045"/>
    </source>
</evidence>
<dbReference type="InterPro" id="IPR027417">
    <property type="entry name" value="P-loop_NTPase"/>
</dbReference>
<dbReference type="CDD" id="cd00009">
    <property type="entry name" value="AAA"/>
    <property type="match status" value="1"/>
</dbReference>
<dbReference type="GO" id="GO:0006355">
    <property type="term" value="P:regulation of DNA-templated transcription"/>
    <property type="evidence" value="ECO:0007669"/>
    <property type="project" value="InterPro"/>
</dbReference>
<dbReference type="InterPro" id="IPR025662">
    <property type="entry name" value="Sigma_54_int_dom_ATP-bd_1"/>
</dbReference>
<evidence type="ECO:0000256" key="1">
    <source>
        <dbReference type="ARBA" id="ARBA00022741"/>
    </source>
</evidence>
<keyword evidence="10" id="KW-1185">Reference proteome</keyword>
<keyword evidence="4" id="KW-0805">Transcription regulation</keyword>
<dbReference type="GO" id="GO:0000160">
    <property type="term" value="P:phosphorelay signal transduction system"/>
    <property type="evidence" value="ECO:0007669"/>
    <property type="project" value="UniProtKB-KW"/>
</dbReference>
<dbReference type="PROSITE" id="PS00675">
    <property type="entry name" value="SIGMA54_INTERACT_1"/>
    <property type="match status" value="1"/>
</dbReference>
<comment type="caution">
    <text evidence="9">The sequence shown here is derived from an EMBL/GenBank/DDBJ whole genome shotgun (WGS) entry which is preliminary data.</text>
</comment>
<organism evidence="9 10">
    <name type="scientific">Pseudovibrio axinellae</name>
    <dbReference type="NCBI Taxonomy" id="989403"/>
    <lineage>
        <taxon>Bacteria</taxon>
        <taxon>Pseudomonadati</taxon>
        <taxon>Pseudomonadota</taxon>
        <taxon>Alphaproteobacteria</taxon>
        <taxon>Hyphomicrobiales</taxon>
        <taxon>Stappiaceae</taxon>
        <taxon>Pseudovibrio</taxon>
    </lineage>
</organism>
<dbReference type="Gene3D" id="3.40.50.300">
    <property type="entry name" value="P-loop containing nucleotide triphosphate hydrolases"/>
    <property type="match status" value="1"/>
</dbReference>
<accession>A0A165SYE7</accession>
<dbReference type="Pfam" id="PF00158">
    <property type="entry name" value="Sigma54_activat"/>
    <property type="match status" value="1"/>
</dbReference>
<keyword evidence="1" id="KW-0547">Nucleotide-binding</keyword>
<keyword evidence="7" id="KW-0804">Transcription</keyword>
<dbReference type="GO" id="GO:0043565">
    <property type="term" value="F:sequence-specific DNA binding"/>
    <property type="evidence" value="ECO:0007669"/>
    <property type="project" value="InterPro"/>
</dbReference>
<dbReference type="Gene3D" id="1.10.8.60">
    <property type="match status" value="1"/>
</dbReference>
<dbReference type="PANTHER" id="PTHR32071">
    <property type="entry name" value="TRANSCRIPTIONAL REGULATORY PROTEIN"/>
    <property type="match status" value="1"/>
</dbReference>
<dbReference type="PROSITE" id="PS00676">
    <property type="entry name" value="SIGMA54_INTERACT_2"/>
    <property type="match status" value="1"/>
</dbReference>
<dbReference type="InterPro" id="IPR003593">
    <property type="entry name" value="AAA+_ATPase"/>
</dbReference>
<protein>
    <submittedName>
        <fullName evidence="9">Transcriptional regulatory protein QseF</fullName>
    </submittedName>
</protein>
<name>A0A165SYE7_9HYPH</name>
<proteinExistence type="predicted"/>